<dbReference type="GO" id="GO:0004356">
    <property type="term" value="F:glutamine synthetase activity"/>
    <property type="evidence" value="ECO:0007669"/>
    <property type="project" value="InterPro"/>
</dbReference>
<reference evidence="5" key="1">
    <citation type="submission" date="2023-01" db="EMBL/GenBank/DDBJ databases">
        <authorList>
            <person name="Piombo E."/>
        </authorList>
    </citation>
    <scope>NUCLEOTIDE SEQUENCE</scope>
</reference>
<gene>
    <name evidence="5" type="ORF">CCHLO57077_00017652</name>
</gene>
<feature type="domain" description="GS catalytic" evidence="4">
    <location>
        <begin position="28"/>
        <end position="311"/>
    </location>
</feature>
<evidence type="ECO:0000256" key="1">
    <source>
        <dbReference type="ARBA" id="ARBA00022598"/>
    </source>
</evidence>
<name>A0AA35M8U9_9HYPO</name>
<comment type="caution">
    <text evidence="5">The sequence shown here is derived from an EMBL/GenBank/DDBJ whole genome shotgun (WGS) entry which is preliminary data.</text>
</comment>
<dbReference type="EMBL" id="CABFNP030001210">
    <property type="protein sequence ID" value="CAI6092457.1"/>
    <property type="molecule type" value="Genomic_DNA"/>
</dbReference>
<evidence type="ECO:0000313" key="6">
    <source>
        <dbReference type="Proteomes" id="UP001160390"/>
    </source>
</evidence>
<keyword evidence="1" id="KW-0436">Ligase</keyword>
<comment type="similarity">
    <text evidence="2 3">Belongs to the glutamine synthetase family.</text>
</comment>
<evidence type="ECO:0000256" key="3">
    <source>
        <dbReference type="RuleBase" id="RU000384"/>
    </source>
</evidence>
<dbReference type="Pfam" id="PF00120">
    <property type="entry name" value="Gln-synt_C"/>
    <property type="match status" value="1"/>
</dbReference>
<dbReference type="InterPro" id="IPR014746">
    <property type="entry name" value="Gln_synth/guanido_kin_cat_dom"/>
</dbReference>
<proteinExistence type="inferred from homology"/>
<dbReference type="AlphaFoldDB" id="A0AA35M8U9"/>
<dbReference type="Gene3D" id="3.30.590.10">
    <property type="entry name" value="Glutamine synthetase/guanido kinase, catalytic domain"/>
    <property type="match status" value="1"/>
</dbReference>
<dbReference type="SUPFAM" id="SSF55931">
    <property type="entry name" value="Glutamine synthetase/guanido kinase"/>
    <property type="match status" value="1"/>
</dbReference>
<evidence type="ECO:0000313" key="5">
    <source>
        <dbReference type="EMBL" id="CAI6092457.1"/>
    </source>
</evidence>
<evidence type="ECO:0000259" key="4">
    <source>
        <dbReference type="PROSITE" id="PS51987"/>
    </source>
</evidence>
<protein>
    <recommendedName>
        <fullName evidence="4">GS catalytic domain-containing protein</fullName>
    </recommendedName>
</protein>
<organism evidence="5 6">
    <name type="scientific">Clonostachys chloroleuca</name>
    <dbReference type="NCBI Taxonomy" id="1926264"/>
    <lineage>
        <taxon>Eukaryota</taxon>
        <taxon>Fungi</taxon>
        <taxon>Dikarya</taxon>
        <taxon>Ascomycota</taxon>
        <taxon>Pezizomycotina</taxon>
        <taxon>Sordariomycetes</taxon>
        <taxon>Hypocreomycetidae</taxon>
        <taxon>Hypocreales</taxon>
        <taxon>Bionectriaceae</taxon>
        <taxon>Clonostachys</taxon>
    </lineage>
</organism>
<sequence length="311" mass="33422">MTWTEKGVCLGEGRVFKEKDGSPVAFCARTALIKALDAAKKLGLTFTLGFEIKFVLMKRGEKGEFEPLDNDGHAWSAGRAMDHEAATTVVEKTVLALEDAGVYVGMVHLESARAGTPALEAVDTLLYARNVLSSHATSTGYRMTLHPKPFAMACGTASHVHISVDGDKGNDPAIYEPFYAGILKHLRAICAFTYSSDASYERVADGTWAGGTYVAWGTQNRERPLRKIAGSHWEIKCMDGIANAYLALAVVVTAGARGVREGEAGLRREVPAGMTEDEQAALGIRTRIPRTLGGALEALCTNISRILCQST</sequence>
<dbReference type="PANTHER" id="PTHR43785">
    <property type="entry name" value="GAMMA-GLUTAMYLPUTRESCINE SYNTHETASE"/>
    <property type="match status" value="1"/>
</dbReference>
<keyword evidence="6" id="KW-1185">Reference proteome</keyword>
<dbReference type="PROSITE" id="PS51987">
    <property type="entry name" value="GS_CATALYTIC"/>
    <property type="match status" value="1"/>
</dbReference>
<dbReference type="SMART" id="SM01230">
    <property type="entry name" value="Gln-synt_C"/>
    <property type="match status" value="1"/>
</dbReference>
<dbReference type="Proteomes" id="UP001160390">
    <property type="component" value="Unassembled WGS sequence"/>
</dbReference>
<evidence type="ECO:0000256" key="2">
    <source>
        <dbReference type="PROSITE-ProRule" id="PRU01331"/>
    </source>
</evidence>
<dbReference type="PANTHER" id="PTHR43785:SF2">
    <property type="entry name" value="TYPE-1 GLUTAMINE SYNTHETASE 1"/>
    <property type="match status" value="1"/>
</dbReference>
<accession>A0AA35M8U9</accession>
<dbReference type="InterPro" id="IPR008146">
    <property type="entry name" value="Gln_synth_cat_dom"/>
</dbReference>